<evidence type="ECO:0000313" key="2">
    <source>
        <dbReference type="Proteomes" id="UP000886523"/>
    </source>
</evidence>
<dbReference type="InterPro" id="IPR032675">
    <property type="entry name" value="LRR_dom_sf"/>
</dbReference>
<gene>
    <name evidence="1" type="ORF">BS47DRAFT_374851</name>
</gene>
<evidence type="ECO:0008006" key="3">
    <source>
        <dbReference type="Google" id="ProtNLM"/>
    </source>
</evidence>
<reference evidence="1" key="1">
    <citation type="journal article" date="2020" name="Nat. Commun.">
        <title>Large-scale genome sequencing of mycorrhizal fungi provides insights into the early evolution of symbiotic traits.</title>
        <authorList>
            <person name="Miyauchi S."/>
            <person name="Kiss E."/>
            <person name="Kuo A."/>
            <person name="Drula E."/>
            <person name="Kohler A."/>
            <person name="Sanchez-Garcia M."/>
            <person name="Morin E."/>
            <person name="Andreopoulos B."/>
            <person name="Barry K.W."/>
            <person name="Bonito G."/>
            <person name="Buee M."/>
            <person name="Carver A."/>
            <person name="Chen C."/>
            <person name="Cichocki N."/>
            <person name="Clum A."/>
            <person name="Culley D."/>
            <person name="Crous P.W."/>
            <person name="Fauchery L."/>
            <person name="Girlanda M."/>
            <person name="Hayes R.D."/>
            <person name="Keri Z."/>
            <person name="LaButti K."/>
            <person name="Lipzen A."/>
            <person name="Lombard V."/>
            <person name="Magnuson J."/>
            <person name="Maillard F."/>
            <person name="Murat C."/>
            <person name="Nolan M."/>
            <person name="Ohm R.A."/>
            <person name="Pangilinan J."/>
            <person name="Pereira M.F."/>
            <person name="Perotto S."/>
            <person name="Peter M."/>
            <person name="Pfister S."/>
            <person name="Riley R."/>
            <person name="Sitrit Y."/>
            <person name="Stielow J.B."/>
            <person name="Szollosi G."/>
            <person name="Zifcakova L."/>
            <person name="Stursova M."/>
            <person name="Spatafora J.W."/>
            <person name="Tedersoo L."/>
            <person name="Vaario L.M."/>
            <person name="Yamada A."/>
            <person name="Yan M."/>
            <person name="Wang P."/>
            <person name="Xu J."/>
            <person name="Bruns T."/>
            <person name="Baldrian P."/>
            <person name="Vilgalys R."/>
            <person name="Dunand C."/>
            <person name="Henrissat B."/>
            <person name="Grigoriev I.V."/>
            <person name="Hibbett D."/>
            <person name="Nagy L.G."/>
            <person name="Martin F.M."/>
        </authorList>
    </citation>
    <scope>NUCLEOTIDE SEQUENCE</scope>
    <source>
        <strain evidence="1">UP504</strain>
    </source>
</reference>
<protein>
    <recommendedName>
        <fullName evidence="3">F-box domain-containing protein</fullName>
    </recommendedName>
</protein>
<dbReference type="AlphaFoldDB" id="A0A9P6E190"/>
<dbReference type="Proteomes" id="UP000886523">
    <property type="component" value="Unassembled WGS sequence"/>
</dbReference>
<accession>A0A9P6E190</accession>
<sequence>MPGLLDLPTEITLLVMNFAKWQRHKPDYESIKAWSLTCRVLTPCAQSVLFSHVILRNISTMRALQHVVGNPSKTARYLRDRVRILEVFTKEELGARSIHLHDVAQLIPRLPNLRHLALDLDRFYTFTPVSLPLIRHASENLTAITVKPSCGWTLLQLLERLPNLRHIHYVDQFPNSSSFLNHRISCPIAFTQITYTSLSKYGFKPLVWLTSHPHLKLDLLELGSAVPDPLVFNLIMSNIGSHLQRLHIYNMTPACVPFLGQCTVLEELVIGGLNWSCLFAGDLIPVSCRRISIFADNIFYLDYVFPVIFQALHSLSSLNTLTFVGEDKSAPPFMSDAVERDWIRQCRSLGIELSFLHVPGHDDMLHSCKPDEHGVPSSMIRPNHETALARVVFVSAIRILTPLC</sequence>
<dbReference type="OrthoDB" id="10457439at2759"/>
<evidence type="ECO:0000313" key="1">
    <source>
        <dbReference type="EMBL" id="KAF9518110.1"/>
    </source>
</evidence>
<keyword evidence="2" id="KW-1185">Reference proteome</keyword>
<proteinExistence type="predicted"/>
<dbReference type="Gene3D" id="3.80.10.10">
    <property type="entry name" value="Ribonuclease Inhibitor"/>
    <property type="match status" value="1"/>
</dbReference>
<comment type="caution">
    <text evidence="1">The sequence shown here is derived from an EMBL/GenBank/DDBJ whole genome shotgun (WGS) entry which is preliminary data.</text>
</comment>
<name>A0A9P6E190_9AGAM</name>
<dbReference type="EMBL" id="MU128927">
    <property type="protein sequence ID" value="KAF9518110.1"/>
    <property type="molecule type" value="Genomic_DNA"/>
</dbReference>
<organism evidence="1 2">
    <name type="scientific">Hydnum rufescens UP504</name>
    <dbReference type="NCBI Taxonomy" id="1448309"/>
    <lineage>
        <taxon>Eukaryota</taxon>
        <taxon>Fungi</taxon>
        <taxon>Dikarya</taxon>
        <taxon>Basidiomycota</taxon>
        <taxon>Agaricomycotina</taxon>
        <taxon>Agaricomycetes</taxon>
        <taxon>Cantharellales</taxon>
        <taxon>Hydnaceae</taxon>
        <taxon>Hydnum</taxon>
    </lineage>
</organism>
<dbReference type="SUPFAM" id="SSF52058">
    <property type="entry name" value="L domain-like"/>
    <property type="match status" value="1"/>
</dbReference>